<dbReference type="EMBL" id="ABQC02000010">
    <property type="protein sequence ID" value="EDY96901.1"/>
    <property type="molecule type" value="Genomic_DNA"/>
</dbReference>
<dbReference type="Gene3D" id="3.40.50.150">
    <property type="entry name" value="Vaccinia Virus protein VP39"/>
    <property type="match status" value="1"/>
</dbReference>
<dbReference type="GO" id="GO:0004808">
    <property type="term" value="F:tRNA (5-methylaminomethyl-2-thiouridylate)(34)-methyltransferase activity"/>
    <property type="evidence" value="ECO:0007669"/>
    <property type="project" value="InterPro"/>
</dbReference>
<proteinExistence type="predicted"/>
<dbReference type="InterPro" id="IPR047785">
    <property type="entry name" value="tRNA_MNMC2"/>
</dbReference>
<reference evidence="2 3" key="2">
    <citation type="submission" date="2008-08" db="EMBL/GenBank/DDBJ databases">
        <authorList>
            <person name="Fulton L."/>
            <person name="Clifton S."/>
            <person name="Fulton B."/>
            <person name="Xu J."/>
            <person name="Minx P."/>
            <person name="Pepin K.H."/>
            <person name="Johnson M."/>
            <person name="Thiruvilangam P."/>
            <person name="Bhonagiri V."/>
            <person name="Nash W.E."/>
            <person name="Mardis E.R."/>
            <person name="Wilson R.K."/>
        </authorList>
    </citation>
    <scope>NUCLEOTIDE SEQUENCE [LARGE SCALE GENOMIC DNA]</scope>
    <source>
        <strain evidence="3">DSM 17135 / JCM 12973 / M2</strain>
    </source>
</reference>
<dbReference type="Proteomes" id="UP000003452">
    <property type="component" value="Unassembled WGS sequence"/>
</dbReference>
<protein>
    <recommendedName>
        <fullName evidence="1">MnmC-like methyltransferase domain-containing protein</fullName>
    </recommendedName>
</protein>
<dbReference type="SUPFAM" id="SSF53335">
    <property type="entry name" value="S-adenosyl-L-methionine-dependent methyltransferases"/>
    <property type="match status" value="1"/>
</dbReference>
<evidence type="ECO:0000259" key="1">
    <source>
        <dbReference type="Pfam" id="PF05430"/>
    </source>
</evidence>
<name>B5CV49_PHOPM</name>
<gene>
    <name evidence="2" type="ORF">BACPLE_00578</name>
</gene>
<reference evidence="2 3" key="1">
    <citation type="submission" date="2008-08" db="EMBL/GenBank/DDBJ databases">
        <title>Draft genome sequence of Bacteroides plebeius (DSM 17135).</title>
        <authorList>
            <person name="Sudarsanam P."/>
            <person name="Ley R."/>
            <person name="Guruge J."/>
            <person name="Turnbaugh P.J."/>
            <person name="Mahowald M."/>
            <person name="Liep D."/>
            <person name="Gordon J."/>
        </authorList>
    </citation>
    <scope>NUCLEOTIDE SEQUENCE [LARGE SCALE GENOMIC DNA]</scope>
    <source>
        <strain evidence="3">DSM 17135 / JCM 12973 / M2</strain>
    </source>
</reference>
<accession>B5CV49</accession>
<evidence type="ECO:0000313" key="2">
    <source>
        <dbReference type="EMBL" id="EDY96901.1"/>
    </source>
</evidence>
<dbReference type="HOGENOM" id="CLU_061971_1_0_10"/>
<dbReference type="PANTHER" id="PTHR39963:SF1">
    <property type="entry name" value="MNMC-LIKE METHYLTRANSFERASE DOMAIN-CONTAINING PROTEIN"/>
    <property type="match status" value="1"/>
</dbReference>
<comment type="caution">
    <text evidence="2">The sequence shown here is derived from an EMBL/GenBank/DDBJ whole genome shotgun (WGS) entry which is preliminary data.</text>
</comment>
<dbReference type="InterPro" id="IPR008471">
    <property type="entry name" value="MnmC-like_methylTransf"/>
</dbReference>
<sequence>MITLEPTADGSNTLYVPELNEHYHSVKGALTESAHIFIQMGLNHAQAINPRVLEIGFGTGLNAFLTLLEAEKSQRAIHFTSIERFPLSEEIVHKLSYPETIAPEECEKFYALHTAPWNQEVKITPYFTLHKIENDFTHFSFSEYYDVVYFDAFAPEKQPEMWNQALFNNLYNQMNPGGILTTYCAKGVVRRMLQAAGFTVERLPGPPGGKREILRATKERT</sequence>
<dbReference type="NCBIfam" id="NF033855">
    <property type="entry name" value="tRNA_MNMC2"/>
    <property type="match status" value="1"/>
</dbReference>
<dbReference type="eggNOG" id="COG4121">
    <property type="taxonomic scope" value="Bacteria"/>
</dbReference>
<evidence type="ECO:0000313" key="3">
    <source>
        <dbReference type="Proteomes" id="UP000003452"/>
    </source>
</evidence>
<dbReference type="GO" id="GO:0016645">
    <property type="term" value="F:oxidoreductase activity, acting on the CH-NH group of donors"/>
    <property type="evidence" value="ECO:0007669"/>
    <property type="project" value="InterPro"/>
</dbReference>
<dbReference type="PANTHER" id="PTHR39963">
    <property type="entry name" value="SLL0983 PROTEIN"/>
    <property type="match status" value="1"/>
</dbReference>
<dbReference type="CDD" id="cd02440">
    <property type="entry name" value="AdoMet_MTases"/>
    <property type="match status" value="1"/>
</dbReference>
<feature type="domain" description="MnmC-like methyltransferase" evidence="1">
    <location>
        <begin position="140"/>
        <end position="218"/>
    </location>
</feature>
<organism evidence="2 3">
    <name type="scientific">Phocaeicola plebeius (strain DSM 17135 / JCM 12973 / CCUG 54634 / M2)</name>
    <name type="common">Bacteroides plebeius</name>
    <dbReference type="NCBI Taxonomy" id="484018"/>
    <lineage>
        <taxon>Bacteria</taxon>
        <taxon>Pseudomonadati</taxon>
        <taxon>Bacteroidota</taxon>
        <taxon>Bacteroidia</taxon>
        <taxon>Bacteroidales</taxon>
        <taxon>Bacteroidaceae</taxon>
        <taxon>Phocaeicola</taxon>
    </lineage>
</organism>
<dbReference type="InterPro" id="IPR029063">
    <property type="entry name" value="SAM-dependent_MTases_sf"/>
</dbReference>
<dbReference type="Pfam" id="PF05430">
    <property type="entry name" value="Methyltransf_30"/>
    <property type="match status" value="1"/>
</dbReference>
<dbReference type="AlphaFoldDB" id="B5CV49"/>